<dbReference type="InParanoid" id="A0A2P5CEN3"/>
<dbReference type="AlphaFoldDB" id="A0A2P5CEN3"/>
<sequence length="106" mass="12207">MNLSGASNEDILHQAKQLFMQDPKFKKGFKFDHIWNIIKDYEKFKDDVPTTRQTARRQTVNYDSSQSDNPTPESPISTSYRLSSHSHNFGDDEIGATSSQWPVKQN</sequence>
<feature type="region of interest" description="Disordered" evidence="1">
    <location>
        <begin position="46"/>
        <end position="106"/>
    </location>
</feature>
<name>A0A2P5CEN3_TREOI</name>
<evidence type="ECO:0000313" key="2">
    <source>
        <dbReference type="EMBL" id="PON59491.1"/>
    </source>
</evidence>
<dbReference type="OrthoDB" id="1190768at2759"/>
<comment type="caution">
    <text evidence="2">The sequence shown here is derived from an EMBL/GenBank/DDBJ whole genome shotgun (WGS) entry which is preliminary data.</text>
</comment>
<protein>
    <submittedName>
        <fullName evidence="2">No apical meristem-associated, C-terminal domain containing protein</fullName>
    </submittedName>
</protein>
<gene>
    <name evidence="2" type="ORF">TorRG33x02_288130</name>
</gene>
<reference evidence="3" key="1">
    <citation type="submission" date="2016-06" db="EMBL/GenBank/DDBJ databases">
        <title>Parallel loss of symbiosis genes in relatives of nitrogen-fixing non-legume Parasponia.</title>
        <authorList>
            <person name="Van Velzen R."/>
            <person name="Holmer R."/>
            <person name="Bu F."/>
            <person name="Rutten L."/>
            <person name="Van Zeijl A."/>
            <person name="Liu W."/>
            <person name="Santuari L."/>
            <person name="Cao Q."/>
            <person name="Sharma T."/>
            <person name="Shen D."/>
            <person name="Roswanjaya Y."/>
            <person name="Wardhani T."/>
            <person name="Kalhor M.S."/>
            <person name="Jansen J."/>
            <person name="Van den Hoogen J."/>
            <person name="Gungor B."/>
            <person name="Hartog M."/>
            <person name="Hontelez J."/>
            <person name="Verver J."/>
            <person name="Yang W.-C."/>
            <person name="Schijlen E."/>
            <person name="Repin R."/>
            <person name="Schilthuizen M."/>
            <person name="Schranz E."/>
            <person name="Heidstra R."/>
            <person name="Miyata K."/>
            <person name="Fedorova E."/>
            <person name="Kohlen W."/>
            <person name="Bisseling T."/>
            <person name="Smit S."/>
            <person name="Geurts R."/>
        </authorList>
    </citation>
    <scope>NUCLEOTIDE SEQUENCE [LARGE SCALE GENOMIC DNA]</scope>
    <source>
        <strain evidence="3">cv. RG33-2</strain>
    </source>
</reference>
<keyword evidence="3" id="KW-1185">Reference proteome</keyword>
<dbReference type="STRING" id="63057.A0A2P5CEN3"/>
<feature type="compositionally biased region" description="Polar residues" evidence="1">
    <location>
        <begin position="50"/>
        <end position="87"/>
    </location>
</feature>
<proteinExistence type="predicted"/>
<evidence type="ECO:0000256" key="1">
    <source>
        <dbReference type="SAM" id="MobiDB-lite"/>
    </source>
</evidence>
<feature type="compositionally biased region" description="Polar residues" evidence="1">
    <location>
        <begin position="96"/>
        <end position="106"/>
    </location>
</feature>
<evidence type="ECO:0000313" key="3">
    <source>
        <dbReference type="Proteomes" id="UP000237000"/>
    </source>
</evidence>
<accession>A0A2P5CEN3</accession>
<dbReference type="EMBL" id="JXTC01000375">
    <property type="protein sequence ID" value="PON59491.1"/>
    <property type="molecule type" value="Genomic_DNA"/>
</dbReference>
<organism evidence="2 3">
    <name type="scientific">Trema orientale</name>
    <name type="common">Charcoal tree</name>
    <name type="synonym">Celtis orientalis</name>
    <dbReference type="NCBI Taxonomy" id="63057"/>
    <lineage>
        <taxon>Eukaryota</taxon>
        <taxon>Viridiplantae</taxon>
        <taxon>Streptophyta</taxon>
        <taxon>Embryophyta</taxon>
        <taxon>Tracheophyta</taxon>
        <taxon>Spermatophyta</taxon>
        <taxon>Magnoliopsida</taxon>
        <taxon>eudicotyledons</taxon>
        <taxon>Gunneridae</taxon>
        <taxon>Pentapetalae</taxon>
        <taxon>rosids</taxon>
        <taxon>fabids</taxon>
        <taxon>Rosales</taxon>
        <taxon>Cannabaceae</taxon>
        <taxon>Trema</taxon>
    </lineage>
</organism>
<dbReference type="Proteomes" id="UP000237000">
    <property type="component" value="Unassembled WGS sequence"/>
</dbReference>